<name>A0A2M7YLB6_9BACT</name>
<accession>A0A2M7YLB6</accession>
<evidence type="ECO:0000313" key="2">
    <source>
        <dbReference type="Proteomes" id="UP000229026"/>
    </source>
</evidence>
<protein>
    <submittedName>
        <fullName evidence="1">Uncharacterized protein</fullName>
    </submittedName>
</protein>
<dbReference type="Proteomes" id="UP000229026">
    <property type="component" value="Unassembled WGS sequence"/>
</dbReference>
<dbReference type="EMBL" id="PFWH01000004">
    <property type="protein sequence ID" value="PJA63778.1"/>
    <property type="molecule type" value="Genomic_DNA"/>
</dbReference>
<reference evidence="2" key="1">
    <citation type="submission" date="2017-09" db="EMBL/GenBank/DDBJ databases">
        <title>Depth-based differentiation of microbial function through sediment-hosted aquifers and enrichment of novel symbionts in the deep terrestrial subsurface.</title>
        <authorList>
            <person name="Probst A.J."/>
            <person name="Ladd B."/>
            <person name="Jarett J.K."/>
            <person name="Geller-Mcgrath D.E."/>
            <person name="Sieber C.M.K."/>
            <person name="Emerson J.B."/>
            <person name="Anantharaman K."/>
            <person name="Thomas B.C."/>
            <person name="Malmstrom R."/>
            <person name="Stieglmeier M."/>
            <person name="Klingl A."/>
            <person name="Woyke T."/>
            <person name="Ryan C.M."/>
            <person name="Banfield J.F."/>
        </authorList>
    </citation>
    <scope>NUCLEOTIDE SEQUENCE [LARGE SCALE GENOMIC DNA]</scope>
</reference>
<comment type="caution">
    <text evidence="1">The sequence shown here is derived from an EMBL/GenBank/DDBJ whole genome shotgun (WGS) entry which is preliminary data.</text>
</comment>
<organism evidence="1 2">
    <name type="scientific">Candidatus Portnoybacteria bacterium CG_4_9_14_3_um_filter_44_9</name>
    <dbReference type="NCBI Taxonomy" id="1974806"/>
    <lineage>
        <taxon>Bacteria</taxon>
        <taxon>Candidatus Portnoyibacteriota</taxon>
    </lineage>
</organism>
<gene>
    <name evidence="1" type="ORF">CO161_00105</name>
</gene>
<feature type="non-terminal residue" evidence="1">
    <location>
        <position position="1"/>
    </location>
</feature>
<evidence type="ECO:0000313" key="1">
    <source>
        <dbReference type="EMBL" id="PJA63778.1"/>
    </source>
</evidence>
<proteinExistence type="predicted"/>
<sequence>IIGIALGFGLQFVRAWTEPTTAPPNGNVGAPINTGANVQEKGDATHNGDICVWNGGVKKCLSAAGSSGGGTCTCYYYSYFEGPGKSCVHYINRDCGGGAVRLTWYQNYFGWTNDWCNEYGSFSFPCNPS</sequence>
<dbReference type="AlphaFoldDB" id="A0A2M7YLB6"/>